<evidence type="ECO:0000313" key="8">
    <source>
        <dbReference type="Proteomes" id="UP000324800"/>
    </source>
</evidence>
<feature type="region of interest" description="Disordered" evidence="5">
    <location>
        <begin position="293"/>
        <end position="355"/>
    </location>
</feature>
<feature type="compositionally biased region" description="Low complexity" evidence="5">
    <location>
        <begin position="536"/>
        <end position="575"/>
    </location>
</feature>
<dbReference type="Pfam" id="PF02854">
    <property type="entry name" value="MIF4G"/>
    <property type="match status" value="1"/>
</dbReference>
<name>A0A5J4WX90_9EUKA</name>
<dbReference type="SMART" id="SM00360">
    <property type="entry name" value="RRM"/>
    <property type="match status" value="3"/>
</dbReference>
<feature type="compositionally biased region" description="Low complexity" evidence="5">
    <location>
        <begin position="778"/>
        <end position="794"/>
    </location>
</feature>
<organism evidence="7 8">
    <name type="scientific">Streblomastix strix</name>
    <dbReference type="NCBI Taxonomy" id="222440"/>
    <lineage>
        <taxon>Eukaryota</taxon>
        <taxon>Metamonada</taxon>
        <taxon>Preaxostyla</taxon>
        <taxon>Oxymonadida</taxon>
        <taxon>Streblomastigidae</taxon>
        <taxon>Streblomastix</taxon>
    </lineage>
</organism>
<evidence type="ECO:0000256" key="2">
    <source>
        <dbReference type="ARBA" id="ARBA00022540"/>
    </source>
</evidence>
<comment type="similarity">
    <text evidence="1">Belongs to the eukaryotic initiation factor 4G family.</text>
</comment>
<dbReference type="InterPro" id="IPR000504">
    <property type="entry name" value="RRM_dom"/>
</dbReference>
<feature type="domain" description="RRM" evidence="6">
    <location>
        <begin position="675"/>
        <end position="751"/>
    </location>
</feature>
<evidence type="ECO:0000256" key="1">
    <source>
        <dbReference type="ARBA" id="ARBA00005775"/>
    </source>
</evidence>
<dbReference type="EMBL" id="SNRW01000702">
    <property type="protein sequence ID" value="KAA6399687.1"/>
    <property type="molecule type" value="Genomic_DNA"/>
</dbReference>
<feature type="region of interest" description="Disordered" evidence="5">
    <location>
        <begin position="242"/>
        <end position="280"/>
    </location>
</feature>
<keyword evidence="4" id="KW-0694">RNA-binding</keyword>
<feature type="compositionally biased region" description="Low complexity" evidence="5">
    <location>
        <begin position="333"/>
        <end position="353"/>
    </location>
</feature>
<evidence type="ECO:0000313" key="7">
    <source>
        <dbReference type="EMBL" id="KAA6399687.1"/>
    </source>
</evidence>
<dbReference type="SUPFAM" id="SSF54928">
    <property type="entry name" value="RNA-binding domain, RBD"/>
    <property type="match status" value="3"/>
</dbReference>
<reference evidence="7 8" key="1">
    <citation type="submission" date="2019-03" db="EMBL/GenBank/DDBJ databases">
        <title>Single cell metagenomics reveals metabolic interactions within the superorganism composed of flagellate Streblomastix strix and complex community of Bacteroidetes bacteria on its surface.</title>
        <authorList>
            <person name="Treitli S.C."/>
            <person name="Kolisko M."/>
            <person name="Husnik F."/>
            <person name="Keeling P."/>
            <person name="Hampl V."/>
        </authorList>
    </citation>
    <scope>NUCLEOTIDE SEQUENCE [LARGE SCALE GENOMIC DNA]</scope>
    <source>
        <strain evidence="7">ST1C</strain>
    </source>
</reference>
<keyword evidence="3" id="KW-0648">Protein biosynthesis</keyword>
<keyword evidence="2" id="KW-0396">Initiation factor</keyword>
<dbReference type="PROSITE" id="PS50102">
    <property type="entry name" value="RRM"/>
    <property type="match status" value="2"/>
</dbReference>
<dbReference type="InterPro" id="IPR003890">
    <property type="entry name" value="MIF4G-like_typ-3"/>
</dbReference>
<feature type="compositionally biased region" description="Basic and acidic residues" evidence="5">
    <location>
        <begin position="764"/>
        <end position="775"/>
    </location>
</feature>
<dbReference type="GO" id="GO:0016281">
    <property type="term" value="C:eukaryotic translation initiation factor 4F complex"/>
    <property type="evidence" value="ECO:0007669"/>
    <property type="project" value="TreeGrafter"/>
</dbReference>
<dbReference type="SUPFAM" id="SSF48371">
    <property type="entry name" value="ARM repeat"/>
    <property type="match status" value="1"/>
</dbReference>
<dbReference type="InterPro" id="IPR012677">
    <property type="entry name" value="Nucleotide-bd_a/b_plait_sf"/>
</dbReference>
<dbReference type="Pfam" id="PF00076">
    <property type="entry name" value="RRM_1"/>
    <property type="match status" value="2"/>
</dbReference>
<dbReference type="Gene3D" id="1.25.40.180">
    <property type="match status" value="1"/>
</dbReference>
<evidence type="ECO:0000259" key="6">
    <source>
        <dbReference type="PROSITE" id="PS50102"/>
    </source>
</evidence>
<dbReference type="Proteomes" id="UP000324800">
    <property type="component" value="Unassembled WGS sequence"/>
</dbReference>
<feature type="region of interest" description="Disordered" evidence="5">
    <location>
        <begin position="752"/>
        <end position="808"/>
    </location>
</feature>
<feature type="region of interest" description="Disordered" evidence="5">
    <location>
        <begin position="536"/>
        <end position="580"/>
    </location>
</feature>
<evidence type="ECO:0000256" key="4">
    <source>
        <dbReference type="PROSITE-ProRule" id="PRU00176"/>
    </source>
</evidence>
<evidence type="ECO:0000256" key="5">
    <source>
        <dbReference type="SAM" id="MobiDB-lite"/>
    </source>
</evidence>
<feature type="compositionally biased region" description="Basic and acidic residues" evidence="5">
    <location>
        <begin position="303"/>
        <end position="329"/>
    </location>
</feature>
<feature type="domain" description="RRM" evidence="6">
    <location>
        <begin position="592"/>
        <end position="668"/>
    </location>
</feature>
<dbReference type="Gene3D" id="3.30.70.330">
    <property type="match status" value="3"/>
</dbReference>
<dbReference type="PANTHER" id="PTHR23253">
    <property type="entry name" value="EUKARYOTIC TRANSLATION INITIATION FACTOR 4 GAMMA"/>
    <property type="match status" value="1"/>
</dbReference>
<sequence length="808" mass="91571">MEQWIVHIKWEGDKVTEDQLTQEFKQFGAVKVTIEDVSPGNIDMHAQISFKTQQAAQNAYEHAKSAVIEGLILVVTDLQHLIPNLEPSIKPDPVIVSDSSIKPDQNDLQQNSSINTPPIPYIYNSGRKISPPNSIGLINTKASVTKPVSVQQNNQIEYAQKAQEILTMISPSSFWMLTQQLAELIVNEEVLDAVIEQIFDKVLKDNNKFTGLYEDLCLQLSIYELKHGFPFDIKQSPEVQIPQSHSGFTTLQQQSKQLDNSPNNSMNQLIPQPTPSNSEVSGIQGEIITITEEVNQEENDSSSLKENKLDKVKDVDKEQISDKNSDRDQNITPSSSPISSISSSPSPSNNSSNVDVNQFTNSIFRKRLLARCQNFFENNQVFIISDQDRAQMSEAEYSDKEGKFRLRKKNNILFIGELINIRLFHLQVGAFCISELWKGSTLIKVDAIQLEALYYFLKAVGSLMMREAKNLLTTNIQKIQDILQRGLLKDHTRVKFLLMDVIDFYNNNNFPIYKREYAEQQPSFIPSPSEQIQIAKKQSSSSFSSQQHPISPSPYCSQSSKRSPSSHYSPSSKRYPSPHPHPIRNILPVDKYILFIGNINPDTTDERFRQIFAPFKAIKCDLKPNQGPGIAHKGWADFSNESDASQALEYFNGRTIDRYKWEVSYKPLPFSVIMKELFIEQLNPNTTQQTLKDVFHAFNPSDINIPPNQPNDQPKYGFIKFSNDADAKNAMMQLQEKEIDGSKVIINYDYGKNPKKWSNQANQQKDEKEKEERIPEMQPSSLPSSGSEQGSNSLIPPPGSEQDNQPSQ</sequence>
<gene>
    <name evidence="7" type="ORF">EZS28_004787</name>
</gene>
<dbReference type="PANTHER" id="PTHR23253:SF9">
    <property type="entry name" value="EUKARYOTIC TRANSLATION INITIATION FACTOR 4 GAMMA 2"/>
    <property type="match status" value="1"/>
</dbReference>
<dbReference type="SMART" id="SM00543">
    <property type="entry name" value="MIF4G"/>
    <property type="match status" value="1"/>
</dbReference>
<dbReference type="AlphaFoldDB" id="A0A5J4WX90"/>
<dbReference type="InterPro" id="IPR035979">
    <property type="entry name" value="RBD_domain_sf"/>
</dbReference>
<dbReference type="CDD" id="cd00590">
    <property type="entry name" value="RRM_SF"/>
    <property type="match status" value="2"/>
</dbReference>
<evidence type="ECO:0000256" key="3">
    <source>
        <dbReference type="ARBA" id="ARBA00022917"/>
    </source>
</evidence>
<dbReference type="OrthoDB" id="514777at2759"/>
<dbReference type="InterPro" id="IPR016024">
    <property type="entry name" value="ARM-type_fold"/>
</dbReference>
<proteinExistence type="inferred from homology"/>
<dbReference type="GO" id="GO:0003729">
    <property type="term" value="F:mRNA binding"/>
    <property type="evidence" value="ECO:0007669"/>
    <property type="project" value="TreeGrafter"/>
</dbReference>
<dbReference type="GO" id="GO:0003743">
    <property type="term" value="F:translation initiation factor activity"/>
    <property type="evidence" value="ECO:0007669"/>
    <property type="project" value="UniProtKB-KW"/>
</dbReference>
<comment type="caution">
    <text evidence="7">The sequence shown here is derived from an EMBL/GenBank/DDBJ whole genome shotgun (WGS) entry which is preliminary data.</text>
</comment>
<protein>
    <recommendedName>
        <fullName evidence="6">RRM domain-containing protein</fullName>
    </recommendedName>
</protein>
<accession>A0A5J4WX90</accession>